<proteinExistence type="predicted"/>
<dbReference type="InterPro" id="IPR050628">
    <property type="entry name" value="SNF2_RAD54_helicase_TF"/>
</dbReference>
<dbReference type="PROSITE" id="PS51192">
    <property type="entry name" value="HELICASE_ATP_BIND_1"/>
    <property type="match status" value="1"/>
</dbReference>
<dbReference type="InterPro" id="IPR001650">
    <property type="entry name" value="Helicase_C-like"/>
</dbReference>
<dbReference type="VEuPathDB" id="FungiDB:FOMG_02243"/>
<keyword evidence="2" id="KW-0378">Hydrolase</keyword>
<dbReference type="VEuPathDB" id="FungiDB:FOC4_g10007707"/>
<dbReference type="InterPro" id="IPR027417">
    <property type="entry name" value="P-loop_NTPase"/>
</dbReference>
<feature type="compositionally biased region" description="Basic and acidic residues" evidence="5">
    <location>
        <begin position="95"/>
        <end position="108"/>
    </location>
</feature>
<dbReference type="Gene3D" id="3.40.50.10810">
    <property type="entry name" value="Tandem AAA-ATPase domain"/>
    <property type="match status" value="1"/>
</dbReference>
<sequence length="937" mass="104932">MSFGHQDNPPNPFSGEDVQQHGFNGKHRDWSINQYERLDEKKPGNAKDMELQSCKRKKSAGNDQDSQSQPRNDQNKTAKTTKCNCRHQQAATEPSRPKEKTESRKTEGESEDDTVGTEGLSIRLGRCYRPAKRQRVNGDHDSPNLLESVYKEKRPNYRTCFGSIMTDKILLNILANPGTRNVTLDTNADLVLLRDPESAKYLGMVKHGSDISSAITAIHNDSRINSEAVGVLAPTGTHLEIQIYGSRSDGSVVSEILNARNIFLQEPGKASAPYVNPQSLSSLLKSLGNTSNNGMEGNKIMAVKMYDFMGTTNVPTQFKKVDVNKKLLTQLKGHQEVAVAMMVEKESGNLQQQNFPSLWSEEVYDVEQKLFKNNITGDTQLHPPQLCLGGILADEMGLGKTLSTLALVVATAGNPQTSIISNPEDQRTLIVAPLSTLGSWEEEIKRHIKPGLISYTIYHGNKRHLVPFNEFSIVLTTYETVKADRKREAETSDAMANSLHHQIWHRVILDEAHIIRNRRSKIFRVVCDLKARHRWCLTGTPVQNQLDDFGALLEFLNVYPFHTSRTFSRILPDWRTGGSASDWRRLTSLFRAVALRRTKESISSELDLPGRKILYQPVKLNESESKFYDKLKQAYILGSGAGGNPITSFQIILRLRQVCDHGLDLLPSAIRKWLENDEASCDAPIPDVCELCEESMESDNRESPQQEWISCLHMVCDMCRADRFSDKGSDSGCPLCSGNSLVRNTTTPGSLDDSQLRNYVPSSKVEALLENLDRNRSETFDLPPKSIVFSYWTRMLDLIGQALSAKGIPYQRLDGSKDLHQRRHAIKAFCDGASYPVMLASLGSAALGLNLTAANEVHLMEPGWNPKLEQQALDRVYRLGQQRPVRAVYYIAQTHGSVDELILCRQEQKIQLCSMSVDATDNRKIPGQDIDSPIILE</sequence>
<dbReference type="InterPro" id="IPR049730">
    <property type="entry name" value="SNF2/RAD54-like_C"/>
</dbReference>
<comment type="caution">
    <text evidence="6">The sequence shown here is derived from an EMBL/GenBank/DDBJ whole genome shotgun (WGS) entry which is preliminary data.</text>
</comment>
<dbReference type="VEuPathDB" id="FungiDB:FOXG_11819"/>
<dbReference type="PROSITE" id="PS50089">
    <property type="entry name" value="ZF_RING_2"/>
    <property type="match status" value="1"/>
</dbReference>
<dbReference type="VEuPathDB" id="FungiDB:FOMG_14098"/>
<dbReference type="VEuPathDB" id="FungiDB:HZS61_016844"/>
<evidence type="ECO:0008006" key="8">
    <source>
        <dbReference type="Google" id="ProtNLM"/>
    </source>
</evidence>
<dbReference type="VEuPathDB" id="FungiDB:FOZG_10687"/>
<dbReference type="PROSITE" id="PS51194">
    <property type="entry name" value="HELICASE_CTER"/>
    <property type="match status" value="1"/>
</dbReference>
<protein>
    <recommendedName>
        <fullName evidence="8">DNA repair protein RAD5</fullName>
    </recommendedName>
</protein>
<dbReference type="GO" id="GO:0005524">
    <property type="term" value="F:ATP binding"/>
    <property type="evidence" value="ECO:0007669"/>
    <property type="project" value="UniProtKB-KW"/>
</dbReference>
<dbReference type="InterPro" id="IPR001841">
    <property type="entry name" value="Znf_RING"/>
</dbReference>
<dbReference type="Gene3D" id="3.40.50.300">
    <property type="entry name" value="P-loop containing nucleotide triphosphate hydrolases"/>
    <property type="match status" value="1"/>
</dbReference>
<keyword evidence="4" id="KW-0862">Zinc</keyword>
<evidence type="ECO:0000313" key="7">
    <source>
        <dbReference type="Proteomes" id="UP000285860"/>
    </source>
</evidence>
<dbReference type="VEuPathDB" id="FungiDB:FOC1_g10010347"/>
<dbReference type="GO" id="GO:0005634">
    <property type="term" value="C:nucleus"/>
    <property type="evidence" value="ECO:0007669"/>
    <property type="project" value="TreeGrafter"/>
</dbReference>
<dbReference type="VEuPathDB" id="FungiDB:HZS61_012950"/>
<feature type="compositionally biased region" description="Basic and acidic residues" evidence="5">
    <location>
        <begin position="26"/>
        <end position="50"/>
    </location>
</feature>
<evidence type="ECO:0000256" key="1">
    <source>
        <dbReference type="ARBA" id="ARBA00022741"/>
    </source>
</evidence>
<feature type="compositionally biased region" description="Polar residues" evidence="5">
    <location>
        <begin position="61"/>
        <end position="92"/>
    </location>
</feature>
<evidence type="ECO:0000256" key="5">
    <source>
        <dbReference type="SAM" id="MobiDB-lite"/>
    </source>
</evidence>
<dbReference type="VEuPathDB" id="FungiDB:FOIG_14959"/>
<feature type="region of interest" description="Disordered" evidence="5">
    <location>
        <begin position="1"/>
        <end position="118"/>
    </location>
</feature>
<dbReference type="InterPro" id="IPR000330">
    <property type="entry name" value="SNF2_N"/>
</dbReference>
<dbReference type="PANTHER" id="PTHR45626">
    <property type="entry name" value="TRANSCRIPTION TERMINATION FACTOR 2-RELATED"/>
    <property type="match status" value="1"/>
</dbReference>
<dbReference type="InterPro" id="IPR038718">
    <property type="entry name" value="SNF2-like_sf"/>
</dbReference>
<dbReference type="VEuPathDB" id="FungiDB:FOXG_04959"/>
<dbReference type="Pfam" id="PF00271">
    <property type="entry name" value="Helicase_C"/>
    <property type="match status" value="1"/>
</dbReference>
<dbReference type="VEuPathDB" id="FungiDB:FOZG_11941"/>
<dbReference type="VEuPathDB" id="FungiDB:FOIG_09351"/>
<dbReference type="Proteomes" id="UP000285860">
    <property type="component" value="Unassembled WGS sequence"/>
</dbReference>
<dbReference type="GO" id="GO:0006281">
    <property type="term" value="P:DNA repair"/>
    <property type="evidence" value="ECO:0007669"/>
    <property type="project" value="TreeGrafter"/>
</dbReference>
<name>A0A420R9I6_FUSOX</name>
<keyword evidence="4" id="KW-0479">Metal-binding</keyword>
<evidence type="ECO:0000313" key="6">
    <source>
        <dbReference type="EMBL" id="RKL13680.1"/>
    </source>
</evidence>
<keyword evidence="4" id="KW-0863">Zinc-finger</keyword>
<dbReference type="EMBL" id="MRCY01000028">
    <property type="protein sequence ID" value="RKL13680.1"/>
    <property type="molecule type" value="Genomic_DNA"/>
</dbReference>
<organism evidence="6 7">
    <name type="scientific">Fusarium oxysporum</name>
    <name type="common">Fusarium vascular wilt</name>
    <dbReference type="NCBI Taxonomy" id="5507"/>
    <lineage>
        <taxon>Eukaryota</taxon>
        <taxon>Fungi</taxon>
        <taxon>Dikarya</taxon>
        <taxon>Ascomycota</taxon>
        <taxon>Pezizomycotina</taxon>
        <taxon>Sordariomycetes</taxon>
        <taxon>Hypocreomycetidae</taxon>
        <taxon>Hypocreales</taxon>
        <taxon>Nectriaceae</taxon>
        <taxon>Fusarium</taxon>
        <taxon>Fusarium oxysporum species complex</taxon>
    </lineage>
</organism>
<dbReference type="GO" id="GO:0008094">
    <property type="term" value="F:ATP-dependent activity, acting on DNA"/>
    <property type="evidence" value="ECO:0007669"/>
    <property type="project" value="TreeGrafter"/>
</dbReference>
<reference evidence="6 7" key="1">
    <citation type="journal article" date="2018" name="Sci. Rep.">
        <title>Characterisation of pathogen-specific regions and novel effector candidates in Fusarium oxysporum f. sp. cepae.</title>
        <authorList>
            <person name="Armitage A.D."/>
            <person name="Taylor A."/>
            <person name="Sobczyk M.K."/>
            <person name="Baxter L."/>
            <person name="Greenfield B.P."/>
            <person name="Bates H.J."/>
            <person name="Wilson F."/>
            <person name="Jackson A.C."/>
            <person name="Ott S."/>
            <person name="Harrison R.J."/>
            <person name="Clarkson J.P."/>
        </authorList>
    </citation>
    <scope>NUCLEOTIDE SEQUENCE [LARGE SCALE GENOMIC DNA]</scope>
    <source>
        <strain evidence="6 7">Fo_A28</strain>
    </source>
</reference>
<evidence type="ECO:0000256" key="3">
    <source>
        <dbReference type="ARBA" id="ARBA00022840"/>
    </source>
</evidence>
<accession>A0A420R9I6</accession>
<dbReference type="GO" id="GO:0016787">
    <property type="term" value="F:hydrolase activity"/>
    <property type="evidence" value="ECO:0007669"/>
    <property type="project" value="UniProtKB-KW"/>
</dbReference>
<dbReference type="Pfam" id="PF00176">
    <property type="entry name" value="SNF2-rel_dom"/>
    <property type="match status" value="1"/>
</dbReference>
<dbReference type="GO" id="GO:0008270">
    <property type="term" value="F:zinc ion binding"/>
    <property type="evidence" value="ECO:0007669"/>
    <property type="project" value="UniProtKB-KW"/>
</dbReference>
<keyword evidence="1" id="KW-0547">Nucleotide-binding</keyword>
<dbReference type="SMART" id="SM00487">
    <property type="entry name" value="DEXDc"/>
    <property type="match status" value="1"/>
</dbReference>
<keyword evidence="3" id="KW-0067">ATP-binding</keyword>
<dbReference type="CDD" id="cd18008">
    <property type="entry name" value="DEXDc_SHPRH-like"/>
    <property type="match status" value="1"/>
</dbReference>
<dbReference type="PANTHER" id="PTHR45626:SF52">
    <property type="entry name" value="SINGLE-STRANDED DNA-DEPENDENT ATPASE (EUROFUNG)"/>
    <property type="match status" value="1"/>
</dbReference>
<dbReference type="AlphaFoldDB" id="A0A420R9I6"/>
<gene>
    <name evidence="6" type="ORF">BFJ68_g6914</name>
</gene>
<evidence type="ECO:0000256" key="4">
    <source>
        <dbReference type="PROSITE-ProRule" id="PRU00175"/>
    </source>
</evidence>
<evidence type="ECO:0000256" key="2">
    <source>
        <dbReference type="ARBA" id="ARBA00022801"/>
    </source>
</evidence>
<dbReference type="VEuPathDB" id="FungiDB:FOC1_g10003302"/>
<dbReference type="VEuPathDB" id="FungiDB:FOC4_g10011945"/>
<dbReference type="SMART" id="SM00490">
    <property type="entry name" value="HELICc"/>
    <property type="match status" value="1"/>
</dbReference>
<dbReference type="CDD" id="cd18793">
    <property type="entry name" value="SF2_C_SNF"/>
    <property type="match status" value="1"/>
</dbReference>
<dbReference type="InterPro" id="IPR014001">
    <property type="entry name" value="Helicase_ATP-bd"/>
</dbReference>
<dbReference type="SUPFAM" id="SSF52540">
    <property type="entry name" value="P-loop containing nucleoside triphosphate hydrolases"/>
    <property type="match status" value="2"/>
</dbReference>